<organism evidence="3 4">
    <name type="scientific">Hymenochirus boettgeri</name>
    <name type="common">Congo dwarf clawed frog</name>
    <dbReference type="NCBI Taxonomy" id="247094"/>
    <lineage>
        <taxon>Eukaryota</taxon>
        <taxon>Metazoa</taxon>
        <taxon>Chordata</taxon>
        <taxon>Craniata</taxon>
        <taxon>Vertebrata</taxon>
        <taxon>Euteleostomi</taxon>
        <taxon>Amphibia</taxon>
        <taxon>Batrachia</taxon>
        <taxon>Anura</taxon>
        <taxon>Pipoidea</taxon>
        <taxon>Pipidae</taxon>
        <taxon>Pipinae</taxon>
        <taxon>Hymenochirus</taxon>
    </lineage>
</organism>
<dbReference type="Proteomes" id="UP000812440">
    <property type="component" value="Chromosome 8_10"/>
</dbReference>
<dbReference type="SMART" id="SM00409">
    <property type="entry name" value="IG"/>
    <property type="match status" value="1"/>
</dbReference>
<dbReference type="PANTHER" id="PTHR44468:SF2">
    <property type="entry name" value="V-SET AND IMMUNOGLOBULIN DOMAIN CONTAINING 8B ISOFORM X1"/>
    <property type="match status" value="1"/>
</dbReference>
<keyword evidence="1" id="KW-1133">Transmembrane helix</keyword>
<dbReference type="PROSITE" id="PS50835">
    <property type="entry name" value="IG_LIKE"/>
    <property type="match status" value="1"/>
</dbReference>
<dbReference type="AlphaFoldDB" id="A0A8T2K0Z3"/>
<dbReference type="InterPro" id="IPR007110">
    <property type="entry name" value="Ig-like_dom"/>
</dbReference>
<proteinExistence type="predicted"/>
<dbReference type="SUPFAM" id="SSF48726">
    <property type="entry name" value="Immunoglobulin"/>
    <property type="match status" value="2"/>
</dbReference>
<dbReference type="OrthoDB" id="10045577at2759"/>
<feature type="domain" description="Ig-like" evidence="2">
    <location>
        <begin position="224"/>
        <end position="336"/>
    </location>
</feature>
<dbReference type="InterPro" id="IPR013106">
    <property type="entry name" value="Ig_V-set"/>
</dbReference>
<dbReference type="PANTHER" id="PTHR44468">
    <property type="entry name" value="COXSACKIEVIRUS AND ADENOVIRUS RECEPTOR-RELATED"/>
    <property type="match status" value="1"/>
</dbReference>
<keyword evidence="4" id="KW-1185">Reference proteome</keyword>
<feature type="transmembrane region" description="Helical" evidence="1">
    <location>
        <begin position="415"/>
        <end position="438"/>
    </location>
</feature>
<dbReference type="Gene3D" id="2.60.40.10">
    <property type="entry name" value="Immunoglobulins"/>
    <property type="match status" value="2"/>
</dbReference>
<comment type="caution">
    <text evidence="3">The sequence shown here is derived from an EMBL/GenBank/DDBJ whole genome shotgun (WGS) entry which is preliminary data.</text>
</comment>
<protein>
    <recommendedName>
        <fullName evidence="2">Ig-like domain-containing protein</fullName>
    </recommendedName>
</protein>
<sequence>MALSTWISDGSQYMDSVHGLVHGSQYMALVHALRTWISTWNQYMDLSTGSQYMVSVPDSRTWTSVHGSRTWPQHGSKYMVSVHGSQYRLSVHGSPSGLVHGSPYHGSVHGSQYMDLSTWISVMTLQYMAPVQALSTWISVHGSQAWISVHGSQYMALRTWLSDMALVHGSPYMDFRPGLSVWNFSTWLVHDFSTWIPDMASNANTLLSLSTFVVLLNSLTITEPSTETIFKAKGDSVSLMCSYVVDPTETGSLDIEWFLMNPDSTALDKVLLTYMDNTIVSKGPPELMSRLKFSANDPSKGDASITISYLVPSDSGTYQCKVKKNPGVAFRKVSLTVQDEGTSPLSYKWEKFAGPPNPAIPPLNMWEAAVNGDLLIKNVSEVYNGQYRCTVVNNVGSGQCTVELTASAASNRAGVIAGAVIGAILLLLLLLLLIWLLICCCNKRRYEKEIENDIREDVAAPPSTNNSRASSVRTALGYRPHNISYSLRKAYNAAPRVEIKTPSETSSDPVKLRVASTSPSPDPVIFIPGNSVPPPYSLQRVGVPVMVPAQSREGFIV</sequence>
<evidence type="ECO:0000256" key="1">
    <source>
        <dbReference type="SAM" id="Phobius"/>
    </source>
</evidence>
<reference evidence="3" key="1">
    <citation type="thesis" date="2020" institute="ProQuest LLC" country="789 East Eisenhower Parkway, Ann Arbor, MI, USA">
        <title>Comparative Genomics and Chromosome Evolution.</title>
        <authorList>
            <person name="Mudd A.B."/>
        </authorList>
    </citation>
    <scope>NUCLEOTIDE SEQUENCE</scope>
    <source>
        <strain evidence="3">Female2</strain>
        <tissue evidence="3">Blood</tissue>
    </source>
</reference>
<dbReference type="CDD" id="cd00096">
    <property type="entry name" value="Ig"/>
    <property type="match status" value="1"/>
</dbReference>
<gene>
    <name evidence="3" type="ORF">GDO86_016626</name>
</gene>
<dbReference type="InterPro" id="IPR036179">
    <property type="entry name" value="Ig-like_dom_sf"/>
</dbReference>
<dbReference type="InterPro" id="IPR003599">
    <property type="entry name" value="Ig_sub"/>
</dbReference>
<keyword evidence="1" id="KW-0812">Transmembrane</keyword>
<dbReference type="SMART" id="SM00406">
    <property type="entry name" value="IGv"/>
    <property type="match status" value="1"/>
</dbReference>
<dbReference type="Pfam" id="PF07686">
    <property type="entry name" value="V-set"/>
    <property type="match status" value="1"/>
</dbReference>
<keyword evidence="1" id="KW-0472">Membrane</keyword>
<evidence type="ECO:0000259" key="2">
    <source>
        <dbReference type="PROSITE" id="PS50835"/>
    </source>
</evidence>
<dbReference type="EMBL" id="JAACNH010000003">
    <property type="protein sequence ID" value="KAG8450008.1"/>
    <property type="molecule type" value="Genomic_DNA"/>
</dbReference>
<dbReference type="InterPro" id="IPR052307">
    <property type="entry name" value="EJ_Adhesion_Regulator"/>
</dbReference>
<evidence type="ECO:0000313" key="3">
    <source>
        <dbReference type="EMBL" id="KAG8450008.1"/>
    </source>
</evidence>
<accession>A0A8T2K0Z3</accession>
<name>A0A8T2K0Z3_9PIPI</name>
<evidence type="ECO:0000313" key="4">
    <source>
        <dbReference type="Proteomes" id="UP000812440"/>
    </source>
</evidence>
<dbReference type="InterPro" id="IPR013783">
    <property type="entry name" value="Ig-like_fold"/>
</dbReference>